<dbReference type="PROSITE" id="PS00455">
    <property type="entry name" value="AMP_BINDING"/>
    <property type="match status" value="1"/>
</dbReference>
<dbReference type="SUPFAM" id="SSF56801">
    <property type="entry name" value="Acetyl-CoA synthetase-like"/>
    <property type="match status" value="1"/>
</dbReference>
<organism evidence="3">
    <name type="scientific">marine metagenome</name>
    <dbReference type="NCBI Taxonomy" id="408172"/>
    <lineage>
        <taxon>unclassified sequences</taxon>
        <taxon>metagenomes</taxon>
        <taxon>ecological metagenomes</taxon>
    </lineage>
</organism>
<gene>
    <name evidence="3" type="ORF">METZ01_LOCUS57760</name>
</gene>
<protein>
    <recommendedName>
        <fullName evidence="4">AMP-dependent synthetase/ligase domain-containing protein</fullName>
    </recommendedName>
</protein>
<dbReference type="Pfam" id="PF13193">
    <property type="entry name" value="AMP-binding_C"/>
    <property type="match status" value="1"/>
</dbReference>
<dbReference type="InterPro" id="IPR025110">
    <property type="entry name" value="AMP-bd_C"/>
</dbReference>
<feature type="domain" description="AMP-dependent synthetase/ligase" evidence="1">
    <location>
        <begin position="13"/>
        <end position="355"/>
    </location>
</feature>
<dbReference type="InterPro" id="IPR000873">
    <property type="entry name" value="AMP-dep_synth/lig_dom"/>
</dbReference>
<dbReference type="AlphaFoldDB" id="A0A381SLM1"/>
<proteinExistence type="predicted"/>
<reference evidence="3" key="1">
    <citation type="submission" date="2018-05" db="EMBL/GenBank/DDBJ databases">
        <authorList>
            <person name="Lanie J.A."/>
            <person name="Ng W.-L."/>
            <person name="Kazmierczak K.M."/>
            <person name="Andrzejewski T.M."/>
            <person name="Davidsen T.M."/>
            <person name="Wayne K.J."/>
            <person name="Tettelin H."/>
            <person name="Glass J.I."/>
            <person name="Rusch D."/>
            <person name="Podicherti R."/>
            <person name="Tsui H.-C.T."/>
            <person name="Winkler M.E."/>
        </authorList>
    </citation>
    <scope>NUCLEOTIDE SEQUENCE</scope>
</reference>
<feature type="domain" description="AMP-binding enzyme C-terminal" evidence="2">
    <location>
        <begin position="458"/>
        <end position="533"/>
    </location>
</feature>
<evidence type="ECO:0000259" key="1">
    <source>
        <dbReference type="Pfam" id="PF00501"/>
    </source>
</evidence>
<dbReference type="PANTHER" id="PTHR43767:SF1">
    <property type="entry name" value="NONRIBOSOMAL PEPTIDE SYNTHASE PES1 (EUROFUNG)-RELATED"/>
    <property type="match status" value="1"/>
</dbReference>
<evidence type="ECO:0008006" key="4">
    <source>
        <dbReference type="Google" id="ProtNLM"/>
    </source>
</evidence>
<name>A0A381SLM1_9ZZZZ</name>
<dbReference type="NCBIfam" id="NF005863">
    <property type="entry name" value="PRK07798.1"/>
    <property type="match status" value="1"/>
</dbReference>
<dbReference type="InterPro" id="IPR045851">
    <property type="entry name" value="AMP-bd_C_sf"/>
</dbReference>
<evidence type="ECO:0000259" key="2">
    <source>
        <dbReference type="Pfam" id="PF13193"/>
    </source>
</evidence>
<dbReference type="Gene3D" id="3.40.50.980">
    <property type="match status" value="2"/>
</dbReference>
<dbReference type="Gene3D" id="2.30.38.10">
    <property type="entry name" value="Luciferase, Domain 3"/>
    <property type="match status" value="1"/>
</dbReference>
<dbReference type="GO" id="GO:0016878">
    <property type="term" value="F:acid-thiol ligase activity"/>
    <property type="evidence" value="ECO:0007669"/>
    <property type="project" value="UniProtKB-ARBA"/>
</dbReference>
<dbReference type="InterPro" id="IPR050237">
    <property type="entry name" value="ATP-dep_AMP-bd_enzyme"/>
</dbReference>
<dbReference type="Pfam" id="PF00501">
    <property type="entry name" value="AMP-binding"/>
    <property type="match status" value="1"/>
</dbReference>
<accession>A0A381SLM1</accession>
<sequence>MPEYNIAMVARAVAEAVPDRDYFVHGEVRLTYADMQDRARRFGRYLVDQGFEVLRERSELASHEIGQDTLGLYLHNGAEFLIANLGCFEARAVPFNVNYRYVAEELTYLLHDSGARGLVYHSTFAETLADVLEGTTGPRTLIQVPDASDNPLLPGATWFDDALAASDPDPGVEPAPDDLYILYTGGTTGMPKGVLWRQADVYVSALGGRNRNTGDEWPDLEAIVGVATKGGKSRVMPLPPFMHGAGQWPSLTGLLSGHTIIVPEVVERLDPASILEAVEREAATTLVIVGDAFARPLCEAIEHGHHDLSSVATLINSGAALHADTKARILELLPGRMVIDTLGSSETGSQAQEVTTSVEGAKTGSFTATRTGAVIDSTRTRFAVPGEGDLGWMVQRGRLPLGYLGDPEKTATTFPIVEGERMAVAGDRAQLATDGTVVLHGRDSVTINSGGEKVFAEEVERALMHHPAIADVVVCGRPSERWGSEVCAVLAFHDGQDPGDDELLAEAGTHIARYKLPKVLVRCEQVFRSPSGKADYRWAAEQVKGA</sequence>
<evidence type="ECO:0000313" key="3">
    <source>
        <dbReference type="EMBL" id="SVA04906.1"/>
    </source>
</evidence>
<dbReference type="InterPro" id="IPR020845">
    <property type="entry name" value="AMP-binding_CS"/>
</dbReference>
<dbReference type="PANTHER" id="PTHR43767">
    <property type="entry name" value="LONG-CHAIN-FATTY-ACID--COA LIGASE"/>
    <property type="match status" value="1"/>
</dbReference>
<dbReference type="Gene3D" id="3.30.300.30">
    <property type="match status" value="1"/>
</dbReference>
<dbReference type="EMBL" id="UINC01003277">
    <property type="protein sequence ID" value="SVA04906.1"/>
    <property type="molecule type" value="Genomic_DNA"/>
</dbReference>